<evidence type="ECO:0000256" key="8">
    <source>
        <dbReference type="ARBA" id="ARBA00023157"/>
    </source>
</evidence>
<dbReference type="AlphaFoldDB" id="A0A8J7NMD5"/>
<dbReference type="GO" id="GO:0004896">
    <property type="term" value="F:cytokine receptor activity"/>
    <property type="evidence" value="ECO:0007669"/>
    <property type="project" value="InterPro"/>
</dbReference>
<dbReference type="InterPro" id="IPR013783">
    <property type="entry name" value="Ig-like_fold"/>
</dbReference>
<evidence type="ECO:0000313" key="16">
    <source>
        <dbReference type="Proteomes" id="UP000736164"/>
    </source>
</evidence>
<keyword evidence="10" id="KW-0325">Glycoprotein</keyword>
<evidence type="ECO:0000259" key="13">
    <source>
        <dbReference type="PROSITE" id="PS50835"/>
    </source>
</evidence>
<dbReference type="PANTHER" id="PTHR23037:SF44">
    <property type="entry name" value="LEPTIN RECEPTOR"/>
    <property type="match status" value="1"/>
</dbReference>
<evidence type="ECO:0000256" key="10">
    <source>
        <dbReference type="ARBA" id="ARBA00023180"/>
    </source>
</evidence>
<dbReference type="Gene3D" id="2.60.40.10">
    <property type="entry name" value="Immunoglobulins"/>
    <property type="match status" value="6"/>
</dbReference>
<protein>
    <submittedName>
        <fullName evidence="15">LEPR protein</fullName>
    </submittedName>
</protein>
<reference evidence="15" key="1">
    <citation type="journal article" date="2021" name="Cell">
        <title>Tracing the genetic footprints of vertebrate landing in non-teleost ray-finned fishes.</title>
        <authorList>
            <person name="Bi X."/>
            <person name="Wang K."/>
            <person name="Yang L."/>
            <person name="Pan H."/>
            <person name="Jiang H."/>
            <person name="Wei Q."/>
            <person name="Fang M."/>
            <person name="Yu H."/>
            <person name="Zhu C."/>
            <person name="Cai Y."/>
            <person name="He Y."/>
            <person name="Gan X."/>
            <person name="Zeng H."/>
            <person name="Yu D."/>
            <person name="Zhu Y."/>
            <person name="Jiang H."/>
            <person name="Qiu Q."/>
            <person name="Yang H."/>
            <person name="Zhang Y.E."/>
            <person name="Wang W."/>
            <person name="Zhu M."/>
            <person name="He S."/>
            <person name="Zhang G."/>
        </authorList>
    </citation>
    <scope>NUCLEOTIDE SEQUENCE</scope>
    <source>
        <strain evidence="15">Allg_001</strain>
    </source>
</reference>
<dbReference type="InterPro" id="IPR007110">
    <property type="entry name" value="Ig-like_dom"/>
</dbReference>
<keyword evidence="6 12" id="KW-1133">Transmembrane helix</keyword>
<keyword evidence="4" id="KW-0732">Signal</keyword>
<name>A0A8J7NMD5_ATRSP</name>
<evidence type="ECO:0000256" key="3">
    <source>
        <dbReference type="ARBA" id="ARBA00022692"/>
    </source>
</evidence>
<feature type="domain" description="Fibronectin type-III" evidence="14">
    <location>
        <begin position="262"/>
        <end position="355"/>
    </location>
</feature>
<dbReference type="PROSITE" id="PS01353">
    <property type="entry name" value="HEMATOPO_REC_L_F2"/>
    <property type="match status" value="1"/>
</dbReference>
<keyword evidence="9" id="KW-0675">Receptor</keyword>
<dbReference type="InterPro" id="IPR036116">
    <property type="entry name" value="FN3_sf"/>
</dbReference>
<dbReference type="SMART" id="SM00060">
    <property type="entry name" value="FN3"/>
    <property type="match status" value="3"/>
</dbReference>
<evidence type="ECO:0000256" key="2">
    <source>
        <dbReference type="ARBA" id="ARBA00008921"/>
    </source>
</evidence>
<feature type="non-terminal residue" evidence="15">
    <location>
        <position position="762"/>
    </location>
</feature>
<comment type="similarity">
    <text evidence="2">Belongs to the type I cytokine receptor family. Type 2 subfamily.</text>
</comment>
<evidence type="ECO:0000256" key="6">
    <source>
        <dbReference type="ARBA" id="ARBA00022989"/>
    </source>
</evidence>
<evidence type="ECO:0000259" key="14">
    <source>
        <dbReference type="PROSITE" id="PS50853"/>
    </source>
</evidence>
<dbReference type="EMBL" id="JAAWVO010027071">
    <property type="protein sequence ID" value="MBN3316127.1"/>
    <property type="molecule type" value="Genomic_DNA"/>
</dbReference>
<dbReference type="PANTHER" id="PTHR23037">
    <property type="entry name" value="CYTOKINE RECEPTOR"/>
    <property type="match status" value="1"/>
</dbReference>
<evidence type="ECO:0000256" key="12">
    <source>
        <dbReference type="SAM" id="Phobius"/>
    </source>
</evidence>
<feature type="domain" description="Ig-like" evidence="13">
    <location>
        <begin position="374"/>
        <end position="478"/>
    </location>
</feature>
<keyword evidence="16" id="KW-1185">Reference proteome</keyword>
<dbReference type="SUPFAM" id="SSF49265">
    <property type="entry name" value="Fibronectin type III"/>
    <property type="match status" value="4"/>
</dbReference>
<dbReference type="PROSITE" id="PS50835">
    <property type="entry name" value="IG_LIKE"/>
    <property type="match status" value="1"/>
</dbReference>
<gene>
    <name evidence="15" type="primary">Lepr</name>
    <name evidence="15" type="ORF">GTO95_0007210</name>
</gene>
<keyword evidence="7 12" id="KW-0472">Membrane</keyword>
<evidence type="ECO:0000256" key="9">
    <source>
        <dbReference type="ARBA" id="ARBA00023170"/>
    </source>
</evidence>
<proteinExistence type="inferred from homology"/>
<evidence type="ECO:0000256" key="4">
    <source>
        <dbReference type="ARBA" id="ARBA00022729"/>
    </source>
</evidence>
<dbReference type="InterPro" id="IPR003961">
    <property type="entry name" value="FN3_dom"/>
</dbReference>
<keyword evidence="3 12" id="KW-0812">Transmembrane</keyword>
<organism evidence="15 16">
    <name type="scientific">Atractosteus spatula</name>
    <name type="common">Alligator gar</name>
    <name type="synonym">Lepisosteus spatula</name>
    <dbReference type="NCBI Taxonomy" id="7917"/>
    <lineage>
        <taxon>Eukaryota</taxon>
        <taxon>Metazoa</taxon>
        <taxon>Chordata</taxon>
        <taxon>Craniata</taxon>
        <taxon>Vertebrata</taxon>
        <taxon>Euteleostomi</taxon>
        <taxon>Actinopterygii</taxon>
        <taxon>Neopterygii</taxon>
        <taxon>Holostei</taxon>
        <taxon>Semionotiformes</taxon>
        <taxon>Lepisosteidae</taxon>
        <taxon>Atractosteus</taxon>
    </lineage>
</organism>
<dbReference type="GO" id="GO:0009897">
    <property type="term" value="C:external side of plasma membrane"/>
    <property type="evidence" value="ECO:0007669"/>
    <property type="project" value="TreeGrafter"/>
</dbReference>
<dbReference type="PROSITE" id="PS50853">
    <property type="entry name" value="FN3"/>
    <property type="match status" value="2"/>
</dbReference>
<dbReference type="Pfam" id="PF18589">
    <property type="entry name" value="ObR_Ig"/>
    <property type="match status" value="2"/>
</dbReference>
<evidence type="ECO:0000313" key="15">
    <source>
        <dbReference type="EMBL" id="MBN3316127.1"/>
    </source>
</evidence>
<evidence type="ECO:0000256" key="1">
    <source>
        <dbReference type="ARBA" id="ARBA00004479"/>
    </source>
</evidence>
<keyword evidence="5" id="KW-0677">Repeat</keyword>
<keyword evidence="11" id="KW-0393">Immunoglobulin domain</keyword>
<evidence type="ECO:0000256" key="5">
    <source>
        <dbReference type="ARBA" id="ARBA00022737"/>
    </source>
</evidence>
<comment type="subcellular location">
    <subcellularLocation>
        <location evidence="1">Membrane</location>
        <topology evidence="1">Single-pass type I membrane protein</topology>
    </subcellularLocation>
</comment>
<sequence length="762" mass="88010">MRWGSHKCTFQPLYLSFCYVMWLEIHHELGPVKSHPTYVTPMDVVKPHPPLNLEAEITVPEGHLSISWQRTELPVYDLQFEIRYAVDGQNKQWKLLRTVYNETVVTQVADPCVVYMVQIRCKRFNGPGHWSTWSSPVYTVVHDIQGNGDSPPSPSMCGTHLDDAITAIVRQNPHRTSAISGLNSRFLSSQRKGLSCGALEEDVHVSRVEECPVMRWGSHKCTFQPLYLSFCYVMWLEIHHELGPVKSHPTYVTPMDVVKPHPPLNLEAEITVPEGHLSISWQRTELPVYDLQFEIRYAVDGQNKQWKLLRTVYNETVVTQVADPCVVYMVQIRCKRFNGPGHWSTWSSPVYTVVHDIQAPEQGPDFWRMIREDPAMKQTNVTLLIKPLRKEDLFCSVDGFIVQHQTSSDVLWYEYLNTTTTYTFPWIEDVHSVSVLAFNSVGSSVMNYNLTFTRHTRKVQTVQSFSCAMVNSSSVALSWNLLPNRSLPESFIIEWKLQNREKQLQNTDEAVKWVRAPPKIHTFYLYDTFFLSEEYQFILYPIFLEGEGEPISKDKRKPKGEQAAYILLLLIAFLSVVLFVTLAVSQHQVCTQIISNHVLDFLSDIKLFLFLIHTNLFVFLNIILFKFLRMKKLVWKDVPNPNNCSWAQGVDFKRVMNLKKYILSAVCQAKQKLPTDLYRLRLDNKDPPDCGLSESYTSPTCTLGVDLRRGRRRHSGNLQLPPLSWRQAERARTPDEEIITRPTTLPFIVPPRIDITPVDPEW</sequence>
<dbReference type="InterPro" id="IPR041182">
    <property type="entry name" value="LEP-R_IGD"/>
</dbReference>
<dbReference type="InterPro" id="IPR003529">
    <property type="entry name" value="Hematopoietin_rcpt_Gp130_CS"/>
</dbReference>
<comment type="caution">
    <text evidence="15">The sequence shown here is derived from an EMBL/GenBank/DDBJ whole genome shotgun (WGS) entry which is preliminary data.</text>
</comment>
<evidence type="ECO:0000256" key="7">
    <source>
        <dbReference type="ARBA" id="ARBA00023136"/>
    </source>
</evidence>
<keyword evidence="8" id="KW-1015">Disulfide bond</keyword>
<feature type="domain" description="Fibronectin type-III" evidence="14">
    <location>
        <begin position="49"/>
        <end position="142"/>
    </location>
</feature>
<evidence type="ECO:0000256" key="11">
    <source>
        <dbReference type="ARBA" id="ARBA00023319"/>
    </source>
</evidence>
<feature type="non-terminal residue" evidence="15">
    <location>
        <position position="1"/>
    </location>
</feature>
<dbReference type="Proteomes" id="UP000736164">
    <property type="component" value="Unassembled WGS sequence"/>
</dbReference>
<feature type="transmembrane region" description="Helical" evidence="12">
    <location>
        <begin position="563"/>
        <end position="585"/>
    </location>
</feature>
<feature type="transmembrane region" description="Helical" evidence="12">
    <location>
        <begin position="605"/>
        <end position="628"/>
    </location>
</feature>
<accession>A0A8J7NMD5</accession>